<dbReference type="SUPFAM" id="SSF53850">
    <property type="entry name" value="Periplasmic binding protein-like II"/>
    <property type="match status" value="1"/>
</dbReference>
<dbReference type="EMBL" id="BJCC01000005">
    <property type="protein sequence ID" value="GCF92645.1"/>
    <property type="molecule type" value="Genomic_DNA"/>
</dbReference>
<sequence>MSKKRVFSFLAVCGIVLSGCSTGGGGSTDSDGGSASGGSGSGKEFNVVIQQELPSMDPSIATDMYAFSAINNVYEGLYRLDKESAPEPAGAAEEAEVSEDGLTYKIKLREDAKWTDGSDVVADDYVFAWQRTVDPDTASEYAYMFEPVANAAEITAGEKDKEELGIKAVSDHELEITLANPTPYFDYLLAFPSFFPQKESVVEEHGKDFAKTSDNAVYNGPFVLSEFDGPGTDTEWAYVKNDDYWDKDTVQLDKINVSVVKEVSTALNLFEDGQADDIVLTGELASQKANDDAFVSQPESSTFYMEMNQIEEDSPFRNENLRKAISYSIDRDALVNSILSDGSIASTGLVPEKTMSSPDGEDFAKAVGSVLEHDEKKAKEHWEKAKEELNIDSLDFEIIASDTDSVKKMMEYVQEALQSTLDGVKVSLAPVPLSVRLDRSNKGDFDVVIGGWGADYADASSFINLFTTGNSYNRGKWSSEEYDKLVDAAATTDANDPEKRWEDLIEAEKVIMAEQGMIPLYQKAESHMRNPKVKGVVAHAAGAQYDYKWVTIEE</sequence>
<evidence type="ECO:0000256" key="2">
    <source>
        <dbReference type="ARBA" id="ARBA00005695"/>
    </source>
</evidence>
<dbReference type="PROSITE" id="PS01040">
    <property type="entry name" value="SBP_BACTERIAL_5"/>
    <property type="match status" value="1"/>
</dbReference>
<dbReference type="GO" id="GO:1904680">
    <property type="term" value="F:peptide transmembrane transporter activity"/>
    <property type="evidence" value="ECO:0007669"/>
    <property type="project" value="TreeGrafter"/>
</dbReference>
<keyword evidence="3" id="KW-0813">Transport</keyword>
<dbReference type="GO" id="GO:0043190">
    <property type="term" value="C:ATP-binding cassette (ABC) transporter complex"/>
    <property type="evidence" value="ECO:0007669"/>
    <property type="project" value="InterPro"/>
</dbReference>
<organism evidence="8 9">
    <name type="scientific">Enterococcus florum</name>
    <dbReference type="NCBI Taxonomy" id="2480627"/>
    <lineage>
        <taxon>Bacteria</taxon>
        <taxon>Bacillati</taxon>
        <taxon>Bacillota</taxon>
        <taxon>Bacilli</taxon>
        <taxon>Lactobacillales</taxon>
        <taxon>Enterococcaceae</taxon>
        <taxon>Enterococcus</taxon>
    </lineage>
</organism>
<dbReference type="InterPro" id="IPR030678">
    <property type="entry name" value="Peptide/Ni-bd"/>
</dbReference>
<comment type="subcellular location">
    <subcellularLocation>
        <location evidence="1">Cell membrane</location>
        <topology evidence="1">Lipid-anchor</topology>
    </subcellularLocation>
</comment>
<dbReference type="FunFam" id="3.10.105.10:FF:000001">
    <property type="entry name" value="Oligopeptide ABC transporter, oligopeptide-binding protein"/>
    <property type="match status" value="1"/>
</dbReference>
<comment type="similarity">
    <text evidence="2">Belongs to the bacterial solute-binding protein 5 family.</text>
</comment>
<protein>
    <submittedName>
        <fullName evidence="8">Peptide ABC transporter substrate-binding protein</fullName>
    </submittedName>
</protein>
<dbReference type="GO" id="GO:0030288">
    <property type="term" value="C:outer membrane-bounded periplasmic space"/>
    <property type="evidence" value="ECO:0007669"/>
    <property type="project" value="UniProtKB-ARBA"/>
</dbReference>
<evidence type="ECO:0000256" key="5">
    <source>
        <dbReference type="ARBA" id="ARBA00022856"/>
    </source>
</evidence>
<name>A0A4P5P4B3_9ENTE</name>
<dbReference type="AlphaFoldDB" id="A0A4P5P4B3"/>
<keyword evidence="5" id="KW-0653">Protein transport</keyword>
<keyword evidence="4 6" id="KW-0732">Signal</keyword>
<evidence type="ECO:0000256" key="4">
    <source>
        <dbReference type="ARBA" id="ARBA00022729"/>
    </source>
</evidence>
<evidence type="ECO:0000256" key="1">
    <source>
        <dbReference type="ARBA" id="ARBA00004193"/>
    </source>
</evidence>
<dbReference type="InterPro" id="IPR023765">
    <property type="entry name" value="SBP_5_CS"/>
</dbReference>
<comment type="caution">
    <text evidence="8">The sequence shown here is derived from an EMBL/GenBank/DDBJ whole genome shotgun (WGS) entry which is preliminary data.</text>
</comment>
<dbReference type="Pfam" id="PF00496">
    <property type="entry name" value="SBP_bac_5"/>
    <property type="match status" value="1"/>
</dbReference>
<feature type="domain" description="Solute-binding protein family 5" evidence="7">
    <location>
        <begin position="91"/>
        <end position="472"/>
    </location>
</feature>
<dbReference type="FunFam" id="3.90.76.10:FF:000001">
    <property type="entry name" value="Oligopeptide ABC transporter substrate-binding protein"/>
    <property type="match status" value="1"/>
</dbReference>
<dbReference type="Gene3D" id="3.10.105.10">
    <property type="entry name" value="Dipeptide-binding Protein, Domain 3"/>
    <property type="match status" value="1"/>
</dbReference>
<dbReference type="Gene3D" id="3.40.190.10">
    <property type="entry name" value="Periplasmic binding protein-like II"/>
    <property type="match status" value="1"/>
</dbReference>
<dbReference type="Proteomes" id="UP000290567">
    <property type="component" value="Unassembled WGS sequence"/>
</dbReference>
<dbReference type="PROSITE" id="PS51257">
    <property type="entry name" value="PROKAR_LIPOPROTEIN"/>
    <property type="match status" value="1"/>
</dbReference>
<gene>
    <name evidence="8" type="primary">oppA_1</name>
    <name evidence="8" type="ORF">NRIC_05360</name>
</gene>
<feature type="signal peptide" evidence="6">
    <location>
        <begin position="1"/>
        <end position="23"/>
    </location>
</feature>
<dbReference type="Gene3D" id="3.90.76.10">
    <property type="entry name" value="Dipeptide-binding Protein, Domain 1"/>
    <property type="match status" value="1"/>
</dbReference>
<feature type="chain" id="PRO_5039079778" evidence="6">
    <location>
        <begin position="24"/>
        <end position="554"/>
    </location>
</feature>
<dbReference type="PIRSF" id="PIRSF002741">
    <property type="entry name" value="MppA"/>
    <property type="match status" value="1"/>
</dbReference>
<keyword evidence="9" id="KW-1185">Reference proteome</keyword>
<reference evidence="9" key="1">
    <citation type="submission" date="2019-02" db="EMBL/GenBank/DDBJ databases">
        <title>Draft genome sequence of Enterococcus sp. Gos25-1.</title>
        <authorList>
            <person name="Tanaka N."/>
            <person name="Shiwa Y."/>
            <person name="Fujita N."/>
        </authorList>
    </citation>
    <scope>NUCLEOTIDE SEQUENCE [LARGE SCALE GENOMIC DNA]</scope>
    <source>
        <strain evidence="9">Gos25-1</strain>
    </source>
</reference>
<evidence type="ECO:0000313" key="9">
    <source>
        <dbReference type="Proteomes" id="UP000290567"/>
    </source>
</evidence>
<dbReference type="InterPro" id="IPR039424">
    <property type="entry name" value="SBP_5"/>
</dbReference>
<dbReference type="GO" id="GO:0015833">
    <property type="term" value="P:peptide transport"/>
    <property type="evidence" value="ECO:0007669"/>
    <property type="project" value="UniProtKB-KW"/>
</dbReference>
<dbReference type="RefSeq" id="WP_146621150.1">
    <property type="nucleotide sequence ID" value="NZ_BJCC01000005.1"/>
</dbReference>
<proteinExistence type="inferred from homology"/>
<dbReference type="PANTHER" id="PTHR30290:SF10">
    <property type="entry name" value="PERIPLASMIC OLIGOPEPTIDE-BINDING PROTEIN-RELATED"/>
    <property type="match status" value="1"/>
</dbReference>
<dbReference type="PANTHER" id="PTHR30290">
    <property type="entry name" value="PERIPLASMIC BINDING COMPONENT OF ABC TRANSPORTER"/>
    <property type="match status" value="1"/>
</dbReference>
<evidence type="ECO:0000313" key="8">
    <source>
        <dbReference type="EMBL" id="GCF92645.1"/>
    </source>
</evidence>
<dbReference type="InterPro" id="IPR000914">
    <property type="entry name" value="SBP_5_dom"/>
</dbReference>
<dbReference type="OrthoDB" id="2255988at2"/>
<evidence type="ECO:0000256" key="3">
    <source>
        <dbReference type="ARBA" id="ARBA00022448"/>
    </source>
</evidence>
<keyword evidence="5" id="KW-0571">Peptide transport</keyword>
<evidence type="ECO:0000256" key="6">
    <source>
        <dbReference type="SAM" id="SignalP"/>
    </source>
</evidence>
<accession>A0A4P5P4B3</accession>
<dbReference type="CDD" id="cd08504">
    <property type="entry name" value="PBP2_OppA"/>
    <property type="match status" value="1"/>
</dbReference>
<evidence type="ECO:0000259" key="7">
    <source>
        <dbReference type="Pfam" id="PF00496"/>
    </source>
</evidence>